<sequence>MNFEIISKANMHIVIYNVKHIDIFDIVKYFKTFDIAKIATIKFIKNKQSTELGNIHIVIDKWYSNNISNSFYTNLLDPIKITKMVYDDPKYFEIEFDTFNHEYSLCQHSNYNYYVYNLNNSNNLTEYLNLLQSDDNTSSSNLEVEDNTTQNNYNEIINESNIIVTNNTFNDNNSENSSSTDFNDFVKYEEFFELSSEMSGQIDRCNDIIKKQFKEIKMLKRKLECSISRINYLECDIIKTSSRNIWKNRLRSHCHCNQN</sequence>
<reference evidence="1" key="1">
    <citation type="submission" date="2022-11" db="EMBL/GenBank/DDBJ databases">
        <title>Genomics discovery of giant fungal viruses from subsurface oceanic crustal fluids.</title>
        <authorList>
            <person name="Bhattacharjee A.S."/>
            <person name="Schulz F."/>
            <person name="Woyke T."/>
            <person name="Orcutt B.N."/>
            <person name="Matinez Martinez J."/>
        </authorList>
    </citation>
    <scope>NUCLEOTIDE SEQUENCE</scope>
    <source>
        <strain evidence="1">VSAG8.JdFR</strain>
    </source>
</reference>
<accession>A0A9E8GB86</accession>
<organism evidence="1">
    <name type="scientific">Nucleocytoviricota sp</name>
    <dbReference type="NCBI Taxonomy" id="2809609"/>
    <lineage>
        <taxon>Viruses</taxon>
        <taxon>Varidnaviria</taxon>
        <taxon>Bamfordvirae</taxon>
        <taxon>Nucleocytoviricota</taxon>
    </lineage>
</organism>
<protein>
    <submittedName>
        <fullName evidence="1">Uncharacterized protein</fullName>
    </submittedName>
</protein>
<evidence type="ECO:0000313" key="1">
    <source>
        <dbReference type="EMBL" id="UZT29180.1"/>
    </source>
</evidence>
<proteinExistence type="predicted"/>
<dbReference type="EMBL" id="OP765584">
    <property type="protein sequence ID" value="UZT29180.1"/>
    <property type="molecule type" value="Genomic_DNA"/>
</dbReference>
<name>A0A9E8GB86_9VIRU</name>